<dbReference type="GO" id="GO:0006123">
    <property type="term" value="P:mitochondrial electron transport, cytochrome c to oxygen"/>
    <property type="evidence" value="ECO:0007669"/>
    <property type="project" value="InterPro"/>
</dbReference>
<keyword evidence="6" id="KW-0999">Mitochondrion inner membrane</keyword>
<dbReference type="EMBL" id="LRGB01000868">
    <property type="protein sequence ID" value="KZS15623.1"/>
    <property type="molecule type" value="Genomic_DNA"/>
</dbReference>
<dbReference type="STRING" id="35525.A0A164YUM6"/>
<dbReference type="AlphaFoldDB" id="A0A164YUM6"/>
<proteinExistence type="inferred from homology"/>
<dbReference type="GO" id="GO:0045277">
    <property type="term" value="C:respiratory chain complex IV"/>
    <property type="evidence" value="ECO:0007669"/>
    <property type="project" value="InterPro"/>
</dbReference>
<accession>A0A164YUM6</accession>
<dbReference type="InterPro" id="IPR004202">
    <property type="entry name" value="COX7C/Cox8"/>
</dbReference>
<evidence type="ECO:0000256" key="7">
    <source>
        <dbReference type="ARBA" id="ARBA00022946"/>
    </source>
</evidence>
<dbReference type="Proteomes" id="UP000076858">
    <property type="component" value="Unassembled WGS sequence"/>
</dbReference>
<keyword evidence="14" id="KW-1185">Reference proteome</keyword>
<comment type="subcellular location">
    <subcellularLocation>
        <location evidence="1">Mitochondrion inner membrane</location>
        <topology evidence="1">Single-pass membrane protein</topology>
    </subcellularLocation>
</comment>
<dbReference type="PANTHER" id="PTHR13313">
    <property type="entry name" value="CYTOCHROME C OXIDASE SUBUNIT VIIC"/>
    <property type="match status" value="1"/>
</dbReference>
<evidence type="ECO:0000313" key="13">
    <source>
        <dbReference type="EMBL" id="KZS15623.1"/>
    </source>
</evidence>
<keyword evidence="7" id="KW-0809">Transit peptide</keyword>
<evidence type="ECO:0000256" key="12">
    <source>
        <dbReference type="SAM" id="Phobius"/>
    </source>
</evidence>
<keyword evidence="5 12" id="KW-0812">Transmembrane</keyword>
<reference evidence="13 14" key="1">
    <citation type="submission" date="2016-03" db="EMBL/GenBank/DDBJ databases">
        <title>EvidentialGene: Evidence-directed Construction of Genes on Genomes.</title>
        <authorList>
            <person name="Gilbert D.G."/>
            <person name="Choi J.-H."/>
            <person name="Mockaitis K."/>
            <person name="Colbourne J."/>
            <person name="Pfrender M."/>
        </authorList>
    </citation>
    <scope>NUCLEOTIDE SEQUENCE [LARGE SCALE GENOMIC DNA]</scope>
    <source>
        <strain evidence="13 14">Xinb3</strain>
        <tissue evidence="13">Complete organism</tissue>
    </source>
</reference>
<keyword evidence="8 12" id="KW-1133">Transmembrane helix</keyword>
<dbReference type="InterPro" id="IPR036636">
    <property type="entry name" value="COX7C/Cox8_sf"/>
</dbReference>
<evidence type="ECO:0000256" key="10">
    <source>
        <dbReference type="ARBA" id="ARBA00023136"/>
    </source>
</evidence>
<comment type="caution">
    <text evidence="13">The sequence shown here is derived from an EMBL/GenBank/DDBJ whole genome shotgun (WGS) entry which is preliminary data.</text>
</comment>
<evidence type="ECO:0000256" key="1">
    <source>
        <dbReference type="ARBA" id="ARBA00004434"/>
    </source>
</evidence>
<dbReference type="PANTHER" id="PTHR13313:SF0">
    <property type="entry name" value="CYTOCHROME C OXIDASE SUBUNIT 7C, MITOCHONDRIAL"/>
    <property type="match status" value="1"/>
</dbReference>
<organism evidence="13 14">
    <name type="scientific">Daphnia magna</name>
    <dbReference type="NCBI Taxonomy" id="35525"/>
    <lineage>
        <taxon>Eukaryota</taxon>
        <taxon>Metazoa</taxon>
        <taxon>Ecdysozoa</taxon>
        <taxon>Arthropoda</taxon>
        <taxon>Crustacea</taxon>
        <taxon>Branchiopoda</taxon>
        <taxon>Diplostraca</taxon>
        <taxon>Cladocera</taxon>
        <taxon>Anomopoda</taxon>
        <taxon>Daphniidae</taxon>
        <taxon>Daphnia</taxon>
    </lineage>
</organism>
<gene>
    <name evidence="13" type="ORF">APZ42_018776</name>
</gene>
<dbReference type="SUPFAM" id="SSF81427">
    <property type="entry name" value="Mitochondrial cytochrome c oxidase subunit VIIc (aka VIIIa)"/>
    <property type="match status" value="1"/>
</dbReference>
<evidence type="ECO:0000256" key="8">
    <source>
        <dbReference type="ARBA" id="ARBA00022989"/>
    </source>
</evidence>
<comment type="similarity">
    <text evidence="3">Belongs to the cytochrome c oxidase VIIc family.</text>
</comment>
<evidence type="ECO:0000256" key="9">
    <source>
        <dbReference type="ARBA" id="ARBA00023128"/>
    </source>
</evidence>
<evidence type="ECO:0000313" key="14">
    <source>
        <dbReference type="Proteomes" id="UP000076858"/>
    </source>
</evidence>
<evidence type="ECO:0000256" key="6">
    <source>
        <dbReference type="ARBA" id="ARBA00022792"/>
    </source>
</evidence>
<sequence length="69" mass="7598">MSALRNGAMQVRNIMTSAIRPSGLPGGIPASSLPFSVTNRYKLTAYFILFFGSGLATPFWLVRHQLLKK</sequence>
<evidence type="ECO:0000256" key="2">
    <source>
        <dbReference type="ARBA" id="ARBA00004673"/>
    </source>
</evidence>
<comment type="pathway">
    <text evidence="2">Energy metabolism; oxidative phosphorylation.</text>
</comment>
<evidence type="ECO:0000256" key="3">
    <source>
        <dbReference type="ARBA" id="ARBA00010514"/>
    </source>
</evidence>
<evidence type="ECO:0000256" key="4">
    <source>
        <dbReference type="ARBA" id="ARBA00017004"/>
    </source>
</evidence>
<dbReference type="CDD" id="cd00929">
    <property type="entry name" value="Cyt_c_Oxidase_VIIc"/>
    <property type="match status" value="1"/>
</dbReference>
<dbReference type="Pfam" id="PF02935">
    <property type="entry name" value="COX7C"/>
    <property type="match status" value="1"/>
</dbReference>
<dbReference type="UniPathway" id="UPA00705"/>
<evidence type="ECO:0000256" key="5">
    <source>
        <dbReference type="ARBA" id="ARBA00022692"/>
    </source>
</evidence>
<feature type="transmembrane region" description="Helical" evidence="12">
    <location>
        <begin position="43"/>
        <end position="62"/>
    </location>
</feature>
<dbReference type="FunFam" id="4.10.49.10:FF:000001">
    <property type="entry name" value="Cytochrome c oxidase subunit 7C"/>
    <property type="match status" value="1"/>
</dbReference>
<evidence type="ECO:0000256" key="11">
    <source>
        <dbReference type="ARBA" id="ARBA00031140"/>
    </source>
</evidence>
<name>A0A164YUM6_9CRUS</name>
<dbReference type="GO" id="GO:0005743">
    <property type="term" value="C:mitochondrial inner membrane"/>
    <property type="evidence" value="ECO:0007669"/>
    <property type="project" value="UniProtKB-SubCell"/>
</dbReference>
<protein>
    <recommendedName>
        <fullName evidence="4">Cytochrome c oxidase subunit 7C, mitochondrial</fullName>
    </recommendedName>
    <alternativeName>
        <fullName evidence="11">Cytochrome c oxidase polypeptide VIIc</fullName>
    </alternativeName>
</protein>
<keyword evidence="10 12" id="KW-0472">Membrane</keyword>
<keyword evidence="9" id="KW-0496">Mitochondrion</keyword>
<dbReference type="Gene3D" id="4.10.49.10">
    <property type="entry name" value="Cytochrome c oxidase subunit VIIc"/>
    <property type="match status" value="1"/>
</dbReference>